<sequence length="69" mass="7576">MNPQDIEATHTDLPTDVNPSTTEDIRTTIRQNESGKAAGPDSIPAEAPKSVIEQEGPNYDVTDRRRTLN</sequence>
<name>A0A183LBA6_9TREM</name>
<protein>
    <submittedName>
        <fullName evidence="2">Uncharacterized protein</fullName>
    </submittedName>
</protein>
<reference evidence="2 3" key="1">
    <citation type="submission" date="2018-11" db="EMBL/GenBank/DDBJ databases">
        <authorList>
            <consortium name="Pathogen Informatics"/>
        </authorList>
    </citation>
    <scope>NUCLEOTIDE SEQUENCE [LARGE SCALE GENOMIC DNA]</scope>
    <source>
        <strain evidence="2 3">Zambia</strain>
    </source>
</reference>
<accession>A0A183LBA6</accession>
<evidence type="ECO:0000313" key="2">
    <source>
        <dbReference type="EMBL" id="VDO50149.1"/>
    </source>
</evidence>
<gene>
    <name evidence="2" type="ORF">SMRZ_LOCUS1081</name>
</gene>
<dbReference type="STRING" id="48269.A0A183LBA6"/>
<evidence type="ECO:0000256" key="1">
    <source>
        <dbReference type="SAM" id="MobiDB-lite"/>
    </source>
</evidence>
<dbReference type="EMBL" id="UZAI01000224">
    <property type="protein sequence ID" value="VDO50149.1"/>
    <property type="molecule type" value="Genomic_DNA"/>
</dbReference>
<feature type="compositionally biased region" description="Polar residues" evidence="1">
    <location>
        <begin position="17"/>
        <end position="34"/>
    </location>
</feature>
<feature type="region of interest" description="Disordered" evidence="1">
    <location>
        <begin position="1"/>
        <end position="69"/>
    </location>
</feature>
<proteinExistence type="predicted"/>
<dbReference type="Proteomes" id="UP000277204">
    <property type="component" value="Unassembled WGS sequence"/>
</dbReference>
<organism evidence="2 3">
    <name type="scientific">Schistosoma margrebowiei</name>
    <dbReference type="NCBI Taxonomy" id="48269"/>
    <lineage>
        <taxon>Eukaryota</taxon>
        <taxon>Metazoa</taxon>
        <taxon>Spiralia</taxon>
        <taxon>Lophotrochozoa</taxon>
        <taxon>Platyhelminthes</taxon>
        <taxon>Trematoda</taxon>
        <taxon>Digenea</taxon>
        <taxon>Strigeidida</taxon>
        <taxon>Schistosomatoidea</taxon>
        <taxon>Schistosomatidae</taxon>
        <taxon>Schistosoma</taxon>
    </lineage>
</organism>
<keyword evidence="3" id="KW-1185">Reference proteome</keyword>
<dbReference type="AlphaFoldDB" id="A0A183LBA6"/>
<evidence type="ECO:0000313" key="3">
    <source>
        <dbReference type="Proteomes" id="UP000277204"/>
    </source>
</evidence>